<feature type="domain" description="Metallo-beta-lactamase" evidence="1">
    <location>
        <begin position="52"/>
        <end position="245"/>
    </location>
</feature>
<organism evidence="2 3">
    <name type="scientific">Thermosynechococcus vestitus (strain NIES-2133 / IAM M-273 / BP-1)</name>
    <dbReference type="NCBI Taxonomy" id="197221"/>
    <lineage>
        <taxon>Bacteria</taxon>
        <taxon>Bacillati</taxon>
        <taxon>Cyanobacteriota</taxon>
        <taxon>Cyanophyceae</taxon>
        <taxon>Acaryochloridales</taxon>
        <taxon>Thermosynechococcaceae</taxon>
        <taxon>Thermosynechococcus</taxon>
    </lineage>
</organism>
<dbReference type="STRING" id="197221.gene:10748589"/>
<dbReference type="EMBL" id="BA000039">
    <property type="protein sequence ID" value="BAC09533.1"/>
    <property type="molecule type" value="Genomic_DNA"/>
</dbReference>
<evidence type="ECO:0000313" key="2">
    <source>
        <dbReference type="EMBL" id="BAC09533.1"/>
    </source>
</evidence>
<keyword evidence="3" id="KW-1185">Reference proteome</keyword>
<dbReference type="PATRIC" id="fig|197221.4.peg.2071"/>
<reference evidence="2 3" key="1">
    <citation type="journal article" date="2002" name="DNA Res.">
        <title>Complete genome structure of the thermophilic cyanobacterium Thermosynechococcus elongatus BP-1.</title>
        <authorList>
            <person name="Nakamura Y."/>
            <person name="Kaneko T."/>
            <person name="Sato S."/>
            <person name="Ikeuchi M."/>
            <person name="Katoh H."/>
            <person name="Sasamoto S."/>
            <person name="Watanabe A."/>
            <person name="Iriguchi M."/>
            <person name="Kawashima K."/>
            <person name="Kimura T."/>
            <person name="Kishida Y."/>
            <person name="Kiyokawa C."/>
            <person name="Kohara M."/>
            <person name="Matsumoto M."/>
            <person name="Matsuno A."/>
            <person name="Nakazaki N."/>
            <person name="Shimpo S."/>
            <person name="Sugimoto M."/>
            <person name="Takeuchi C."/>
            <person name="Yamada M."/>
            <person name="Tabata S."/>
        </authorList>
    </citation>
    <scope>NUCLEOTIDE SEQUENCE [LARGE SCALE GENOMIC DNA]</scope>
    <source>
        <strain evidence="3">IAM M-273 / NIES-2133 / BP-1</strain>
    </source>
</reference>
<dbReference type="InterPro" id="IPR036866">
    <property type="entry name" value="RibonucZ/Hydroxyglut_hydro"/>
</dbReference>
<sequence length="316" mass="35365">MIHITSQACFLWHTTINKICNRPMFNPLTIRFWGVRGSIPCPGSHTVRYGGNTPCVEIQANGQRIILDGGTGLRVLGEHLMGQQPVTAHLFFTHTHWDHIQGFPFFQPAFVPGNQFHIYAVPGKNGQGIERRLNDQMLHPNFPVPLQIMGGDLRFYDLEVGERVHLGDGVVVSNEALNHPGGGVGYRVSWQGIHVAYITDTEHLPDRLHPGAFALADHADVMIYDATYTDEEYYHPQQSKVGWGHSTWQEAVKLAQAAQVKQLILFHHDPSHDDDCLDRIGELARAQFPQTLLAREGLIISVYPNVIHFPATPQAS</sequence>
<dbReference type="EnsemblBacteria" id="BAC09533">
    <property type="protein sequence ID" value="BAC09533"/>
    <property type="gene ID" value="BAC09533"/>
</dbReference>
<name>Q8DHH8_THEVB</name>
<gene>
    <name evidence="2" type="ordered locus">tlr1981</name>
</gene>
<dbReference type="Gene3D" id="3.60.15.10">
    <property type="entry name" value="Ribonuclease Z/Hydroxyacylglutathione hydrolase-like"/>
    <property type="match status" value="1"/>
</dbReference>
<dbReference type="PANTHER" id="PTHR42663">
    <property type="entry name" value="HYDROLASE C777.06C-RELATED-RELATED"/>
    <property type="match status" value="1"/>
</dbReference>
<protein>
    <submittedName>
        <fullName evidence="2">Tlr1981 protein</fullName>
    </submittedName>
</protein>
<evidence type="ECO:0000259" key="1">
    <source>
        <dbReference type="SMART" id="SM00849"/>
    </source>
</evidence>
<dbReference type="InterPro" id="IPR001279">
    <property type="entry name" value="Metallo-B-lactamas"/>
</dbReference>
<dbReference type="Proteomes" id="UP000000440">
    <property type="component" value="Chromosome"/>
</dbReference>
<dbReference type="CDD" id="cd07715">
    <property type="entry name" value="TaR3-like_MBL-fold"/>
    <property type="match status" value="1"/>
</dbReference>
<dbReference type="SMART" id="SM00849">
    <property type="entry name" value="Lactamase_B"/>
    <property type="match status" value="1"/>
</dbReference>
<dbReference type="AlphaFoldDB" id="Q8DHH8"/>
<dbReference type="SUPFAM" id="SSF56281">
    <property type="entry name" value="Metallo-hydrolase/oxidoreductase"/>
    <property type="match status" value="1"/>
</dbReference>
<dbReference type="PANTHER" id="PTHR42663:SF4">
    <property type="entry name" value="SLL1036 PROTEIN"/>
    <property type="match status" value="1"/>
</dbReference>
<dbReference type="KEGG" id="tel:tlr1981"/>
<evidence type="ECO:0000313" key="3">
    <source>
        <dbReference type="Proteomes" id="UP000000440"/>
    </source>
</evidence>
<dbReference type="eggNOG" id="COG1235">
    <property type="taxonomic scope" value="Bacteria"/>
</dbReference>
<dbReference type="Pfam" id="PF12706">
    <property type="entry name" value="Lactamase_B_2"/>
    <property type="match status" value="1"/>
</dbReference>
<proteinExistence type="predicted"/>
<accession>Q8DHH8</accession>